<dbReference type="InParanoid" id="K1QBZ2"/>
<organism evidence="2">
    <name type="scientific">Magallana gigas</name>
    <name type="common">Pacific oyster</name>
    <name type="synonym">Crassostrea gigas</name>
    <dbReference type="NCBI Taxonomy" id="29159"/>
    <lineage>
        <taxon>Eukaryota</taxon>
        <taxon>Metazoa</taxon>
        <taxon>Spiralia</taxon>
        <taxon>Lophotrochozoa</taxon>
        <taxon>Mollusca</taxon>
        <taxon>Bivalvia</taxon>
        <taxon>Autobranchia</taxon>
        <taxon>Pteriomorphia</taxon>
        <taxon>Ostreida</taxon>
        <taxon>Ostreoidea</taxon>
        <taxon>Ostreidae</taxon>
        <taxon>Magallana</taxon>
    </lineage>
</organism>
<feature type="domain" description="DUF7042" evidence="1">
    <location>
        <begin position="368"/>
        <end position="483"/>
    </location>
</feature>
<evidence type="ECO:0000313" key="2">
    <source>
        <dbReference type="EMBL" id="EKC34367.1"/>
    </source>
</evidence>
<dbReference type="InterPro" id="IPR055470">
    <property type="entry name" value="DUF7042"/>
</dbReference>
<gene>
    <name evidence="2" type="ORF">CGI_10018223</name>
</gene>
<sequence length="564" mass="61443">MFSEEGNVHCVHSVFDGTAFHTTVINPGDVSQSSHHRFSCFTIKKEGSTIFMSDSEGSCTKGQDAKIKQNDGSGTLTLTSNNGACSFPPLWDGEWYDSLHGDVTFNSTLSTVTGWAYTAYNQLVTPFTCVSENTTSNQLLFMGDEVVEVSPGVKKNIFRCIQWKRISDESYFYYIKHDVNSNALNERIFIELYDPSVTSWNTTTYCSPSSPPKLEEYHIMVKQGFESQAAQPCPPALIGRFTYTHDSGSTQTCSSSSSLAVCPSWDTMTFDYTKCSTEQAFSKEGVVKCLMFLSSGATVFTSVLNPGDVTDSRHSVFTCYALTRSNDTIYMSDKKGSCAPGQTPQVKQTAGSGTLTMEVLGQESQVKQWCPSPLLATFTYKHLTANGTETCTGVSSLDVCTNRTIMTFDYTKCSTTQAFSSEGVVYCVKSLVVNGVYYTMVLNPGSVDNTFYHRFTCLATTKTGGVVFTTDRPSMCAKNQSSTTVVQGGSGTLEMIPEDFTTNVDESKPGGGIATGSVIGAVVGILLILIIAAVVGCIVFKYIKRKKTQHNDTQQKKPMSDEGN</sequence>
<dbReference type="HOGENOM" id="CLU_483366_0_0_1"/>
<reference evidence="2" key="1">
    <citation type="journal article" date="2012" name="Nature">
        <title>The oyster genome reveals stress adaptation and complexity of shell formation.</title>
        <authorList>
            <person name="Zhang G."/>
            <person name="Fang X."/>
            <person name="Guo X."/>
            <person name="Li L."/>
            <person name="Luo R."/>
            <person name="Xu F."/>
            <person name="Yang P."/>
            <person name="Zhang L."/>
            <person name="Wang X."/>
            <person name="Qi H."/>
            <person name="Xiong Z."/>
            <person name="Que H."/>
            <person name="Xie Y."/>
            <person name="Holland P.W."/>
            <person name="Paps J."/>
            <person name="Zhu Y."/>
            <person name="Wu F."/>
            <person name="Chen Y."/>
            <person name="Wang J."/>
            <person name="Peng C."/>
            <person name="Meng J."/>
            <person name="Yang L."/>
            <person name="Liu J."/>
            <person name="Wen B."/>
            <person name="Zhang N."/>
            <person name="Huang Z."/>
            <person name="Zhu Q."/>
            <person name="Feng Y."/>
            <person name="Mount A."/>
            <person name="Hedgecock D."/>
            <person name="Xu Z."/>
            <person name="Liu Y."/>
            <person name="Domazet-Loso T."/>
            <person name="Du Y."/>
            <person name="Sun X."/>
            <person name="Zhang S."/>
            <person name="Liu B."/>
            <person name="Cheng P."/>
            <person name="Jiang X."/>
            <person name="Li J."/>
            <person name="Fan D."/>
            <person name="Wang W."/>
            <person name="Fu W."/>
            <person name="Wang T."/>
            <person name="Wang B."/>
            <person name="Zhang J."/>
            <person name="Peng Z."/>
            <person name="Li Y."/>
            <person name="Li N."/>
            <person name="Wang J."/>
            <person name="Chen M."/>
            <person name="He Y."/>
            <person name="Tan F."/>
            <person name="Song X."/>
            <person name="Zheng Q."/>
            <person name="Huang R."/>
            <person name="Yang H."/>
            <person name="Du X."/>
            <person name="Chen L."/>
            <person name="Yang M."/>
            <person name="Gaffney P.M."/>
            <person name="Wang S."/>
            <person name="Luo L."/>
            <person name="She Z."/>
            <person name="Ming Y."/>
            <person name="Huang W."/>
            <person name="Zhang S."/>
            <person name="Huang B."/>
            <person name="Zhang Y."/>
            <person name="Qu T."/>
            <person name="Ni P."/>
            <person name="Miao G."/>
            <person name="Wang J."/>
            <person name="Wang Q."/>
            <person name="Steinberg C.E."/>
            <person name="Wang H."/>
            <person name="Li N."/>
            <person name="Qian L."/>
            <person name="Zhang G."/>
            <person name="Li Y."/>
            <person name="Yang H."/>
            <person name="Liu X."/>
            <person name="Wang J."/>
            <person name="Yin Y."/>
            <person name="Wang J."/>
        </authorList>
    </citation>
    <scope>NUCLEOTIDE SEQUENCE [LARGE SCALE GENOMIC DNA]</scope>
    <source>
        <strain evidence="2">05x7-T-G4-1.051#20</strain>
    </source>
</reference>
<name>K1QBZ2_MAGGI</name>
<dbReference type="EMBL" id="JH816623">
    <property type="protein sequence ID" value="EKC34367.1"/>
    <property type="molecule type" value="Genomic_DNA"/>
</dbReference>
<evidence type="ECO:0000259" key="1">
    <source>
        <dbReference type="Pfam" id="PF23069"/>
    </source>
</evidence>
<dbReference type="Pfam" id="PF23069">
    <property type="entry name" value="DUF7042"/>
    <property type="match status" value="2"/>
</dbReference>
<dbReference type="CDD" id="cd12087">
    <property type="entry name" value="TM_EGFR-like"/>
    <property type="match status" value="1"/>
</dbReference>
<dbReference type="AlphaFoldDB" id="K1QBZ2"/>
<feature type="domain" description="DUF7042" evidence="1">
    <location>
        <begin position="231"/>
        <end position="345"/>
    </location>
</feature>
<protein>
    <recommendedName>
        <fullName evidence="1">DUF7042 domain-containing protein</fullName>
    </recommendedName>
</protein>
<proteinExistence type="predicted"/>
<accession>K1QBZ2</accession>